<dbReference type="Proteomes" id="UP000315471">
    <property type="component" value="Unassembled WGS sequence"/>
</dbReference>
<gene>
    <name evidence="2" type="ORF">Q31b_43620</name>
</gene>
<feature type="transmembrane region" description="Helical" evidence="1">
    <location>
        <begin position="30"/>
        <end position="52"/>
    </location>
</feature>
<accession>A0A5C6DN36</accession>
<keyword evidence="1" id="KW-0472">Membrane</keyword>
<dbReference type="OrthoDB" id="291086at2"/>
<name>A0A5C6DN36_9BACT</name>
<keyword evidence="1" id="KW-1133">Transmembrane helix</keyword>
<protein>
    <submittedName>
        <fullName evidence="2">Uncharacterized protein</fullName>
    </submittedName>
</protein>
<sequence length="143" mass="15950">MIFAFTIVAETRMAEISMQFRENATSVAPSYLWMIAVAVLIGVGIGGYRFYIENKRRQYCPKSLLAELCDANQINRAGKKMLHLIASNAAVDQPASLLLSEARFDAAMKSAANRAPLTPEQVKMLCMIRRRVFAIQQPPLTNL</sequence>
<reference evidence="2 3" key="1">
    <citation type="submission" date="2019-02" db="EMBL/GenBank/DDBJ databases">
        <title>Deep-cultivation of Planctomycetes and their phenomic and genomic characterization uncovers novel biology.</title>
        <authorList>
            <person name="Wiegand S."/>
            <person name="Jogler M."/>
            <person name="Boedeker C."/>
            <person name="Pinto D."/>
            <person name="Vollmers J."/>
            <person name="Rivas-Marin E."/>
            <person name="Kohn T."/>
            <person name="Peeters S.H."/>
            <person name="Heuer A."/>
            <person name="Rast P."/>
            <person name="Oberbeckmann S."/>
            <person name="Bunk B."/>
            <person name="Jeske O."/>
            <person name="Meyerdierks A."/>
            <person name="Storesund J.E."/>
            <person name="Kallscheuer N."/>
            <person name="Luecker S."/>
            <person name="Lage O.M."/>
            <person name="Pohl T."/>
            <person name="Merkel B.J."/>
            <person name="Hornburger P."/>
            <person name="Mueller R.-W."/>
            <person name="Bruemmer F."/>
            <person name="Labrenz M."/>
            <person name="Spormann A.M."/>
            <person name="Op Den Camp H."/>
            <person name="Overmann J."/>
            <person name="Amann R."/>
            <person name="Jetten M.S.M."/>
            <person name="Mascher T."/>
            <person name="Medema M.H."/>
            <person name="Devos D.P."/>
            <person name="Kaster A.-K."/>
            <person name="Ovreas L."/>
            <person name="Rohde M."/>
            <person name="Galperin M.Y."/>
            <person name="Jogler C."/>
        </authorList>
    </citation>
    <scope>NUCLEOTIDE SEQUENCE [LARGE SCALE GENOMIC DNA]</scope>
    <source>
        <strain evidence="2 3">Q31b</strain>
    </source>
</reference>
<evidence type="ECO:0000256" key="1">
    <source>
        <dbReference type="SAM" id="Phobius"/>
    </source>
</evidence>
<keyword evidence="3" id="KW-1185">Reference proteome</keyword>
<comment type="caution">
    <text evidence="2">The sequence shown here is derived from an EMBL/GenBank/DDBJ whole genome shotgun (WGS) entry which is preliminary data.</text>
</comment>
<keyword evidence="1" id="KW-0812">Transmembrane</keyword>
<organism evidence="2 3">
    <name type="scientific">Novipirellula aureliae</name>
    <dbReference type="NCBI Taxonomy" id="2527966"/>
    <lineage>
        <taxon>Bacteria</taxon>
        <taxon>Pseudomonadati</taxon>
        <taxon>Planctomycetota</taxon>
        <taxon>Planctomycetia</taxon>
        <taxon>Pirellulales</taxon>
        <taxon>Pirellulaceae</taxon>
        <taxon>Novipirellula</taxon>
    </lineage>
</organism>
<evidence type="ECO:0000313" key="3">
    <source>
        <dbReference type="Proteomes" id="UP000315471"/>
    </source>
</evidence>
<evidence type="ECO:0000313" key="2">
    <source>
        <dbReference type="EMBL" id="TWU37574.1"/>
    </source>
</evidence>
<dbReference type="EMBL" id="SJPY01000007">
    <property type="protein sequence ID" value="TWU37574.1"/>
    <property type="molecule type" value="Genomic_DNA"/>
</dbReference>
<dbReference type="AlphaFoldDB" id="A0A5C6DN36"/>
<dbReference type="RefSeq" id="WP_146601554.1">
    <property type="nucleotide sequence ID" value="NZ_SJPY01000007.1"/>
</dbReference>
<proteinExistence type="predicted"/>